<gene>
    <name evidence="1" type="ORF">CPB84DRAFT_1747489</name>
</gene>
<name>A0A9P5NKS6_GYMJU</name>
<comment type="caution">
    <text evidence="1">The sequence shown here is derived from an EMBL/GenBank/DDBJ whole genome shotgun (WGS) entry which is preliminary data.</text>
</comment>
<proteinExistence type="predicted"/>
<keyword evidence="2" id="KW-1185">Reference proteome</keyword>
<dbReference type="AlphaFoldDB" id="A0A9P5NKS6"/>
<dbReference type="Proteomes" id="UP000724874">
    <property type="component" value="Unassembled WGS sequence"/>
</dbReference>
<evidence type="ECO:0000313" key="1">
    <source>
        <dbReference type="EMBL" id="KAF8900504.1"/>
    </source>
</evidence>
<accession>A0A9P5NKS6</accession>
<organism evidence="1 2">
    <name type="scientific">Gymnopilus junonius</name>
    <name type="common">Spectacular rustgill mushroom</name>
    <name type="synonym">Gymnopilus spectabilis subsp. junonius</name>
    <dbReference type="NCBI Taxonomy" id="109634"/>
    <lineage>
        <taxon>Eukaryota</taxon>
        <taxon>Fungi</taxon>
        <taxon>Dikarya</taxon>
        <taxon>Basidiomycota</taxon>
        <taxon>Agaricomycotina</taxon>
        <taxon>Agaricomycetes</taxon>
        <taxon>Agaricomycetidae</taxon>
        <taxon>Agaricales</taxon>
        <taxon>Agaricineae</taxon>
        <taxon>Hymenogastraceae</taxon>
        <taxon>Gymnopilus</taxon>
    </lineage>
</organism>
<evidence type="ECO:0000313" key="2">
    <source>
        <dbReference type="Proteomes" id="UP000724874"/>
    </source>
</evidence>
<sequence length="177" mass="21005">MTWIPKIDWWMLYPGWKSNILNAAVDGLELGFRKVEWRSIKGKWGNKVRIMKIIHINVLKLFFLFFIMANTPECAKVIFEDTFNPVMEKSQNCVINRVPISNQWYCFDSVWDSFWVPEGWYRITCVILLKRADNRIKKSHIILAMQGYPERLPSHCQMLLSDGQFYVGSMFPEDYPQ</sequence>
<protein>
    <submittedName>
        <fullName evidence="1">Uncharacterized protein</fullName>
    </submittedName>
</protein>
<reference evidence="1" key="1">
    <citation type="submission" date="2020-11" db="EMBL/GenBank/DDBJ databases">
        <authorList>
            <consortium name="DOE Joint Genome Institute"/>
            <person name="Ahrendt S."/>
            <person name="Riley R."/>
            <person name="Andreopoulos W."/>
            <person name="LaButti K."/>
            <person name="Pangilinan J."/>
            <person name="Ruiz-duenas F.J."/>
            <person name="Barrasa J.M."/>
            <person name="Sanchez-Garcia M."/>
            <person name="Camarero S."/>
            <person name="Miyauchi S."/>
            <person name="Serrano A."/>
            <person name="Linde D."/>
            <person name="Babiker R."/>
            <person name="Drula E."/>
            <person name="Ayuso-Fernandez I."/>
            <person name="Pacheco R."/>
            <person name="Padilla G."/>
            <person name="Ferreira P."/>
            <person name="Barriuso J."/>
            <person name="Kellner H."/>
            <person name="Castanera R."/>
            <person name="Alfaro M."/>
            <person name="Ramirez L."/>
            <person name="Pisabarro A.G."/>
            <person name="Kuo A."/>
            <person name="Tritt A."/>
            <person name="Lipzen A."/>
            <person name="He G."/>
            <person name="Yan M."/>
            <person name="Ng V."/>
            <person name="Cullen D."/>
            <person name="Martin F."/>
            <person name="Rosso M.-N."/>
            <person name="Henrissat B."/>
            <person name="Hibbett D."/>
            <person name="Martinez A.T."/>
            <person name="Grigoriev I.V."/>
        </authorList>
    </citation>
    <scope>NUCLEOTIDE SEQUENCE</scope>
    <source>
        <strain evidence="1">AH 44721</strain>
    </source>
</reference>
<dbReference type="EMBL" id="JADNYJ010000047">
    <property type="protein sequence ID" value="KAF8900504.1"/>
    <property type="molecule type" value="Genomic_DNA"/>
</dbReference>